<protein>
    <recommendedName>
        <fullName evidence="4">Prepilin-type N-terminal cleavage/methylation domain-containing protein</fullName>
    </recommendedName>
</protein>
<keyword evidence="1" id="KW-0812">Transmembrane</keyword>
<keyword evidence="3" id="KW-1185">Reference proteome</keyword>
<name>A0A0A3HUP3_9BACL</name>
<keyword evidence="1" id="KW-1133">Transmembrane helix</keyword>
<dbReference type="RefSeq" id="WP_052130327.1">
    <property type="nucleotide sequence ID" value="NZ_AVCY01000001.1"/>
</dbReference>
<reference evidence="2 3" key="1">
    <citation type="submission" date="2014-02" db="EMBL/GenBank/DDBJ databases">
        <title>Draft genome sequence of Lysinibacillus sinduriensis JCM 15800.</title>
        <authorList>
            <person name="Zhang F."/>
            <person name="Wang G."/>
            <person name="Zhang L."/>
        </authorList>
    </citation>
    <scope>NUCLEOTIDE SEQUENCE [LARGE SCALE GENOMIC DNA]</scope>
    <source>
        <strain evidence="2 3">JCM 15800</strain>
    </source>
</reference>
<evidence type="ECO:0000313" key="2">
    <source>
        <dbReference type="EMBL" id="KGR74033.1"/>
    </source>
</evidence>
<gene>
    <name evidence="2" type="ORF">CD33_18725</name>
</gene>
<evidence type="ECO:0000256" key="1">
    <source>
        <dbReference type="SAM" id="Phobius"/>
    </source>
</evidence>
<dbReference type="eggNOG" id="COG4967">
    <property type="taxonomic scope" value="Bacteria"/>
</dbReference>
<evidence type="ECO:0008006" key="4">
    <source>
        <dbReference type="Google" id="ProtNLM"/>
    </source>
</evidence>
<proteinExistence type="predicted"/>
<dbReference type="Proteomes" id="UP000030408">
    <property type="component" value="Unassembled WGS sequence"/>
</dbReference>
<organism evidence="2 3">
    <name type="scientific">Ureibacillus sinduriensis BLB-1 = JCM 15800</name>
    <dbReference type="NCBI Taxonomy" id="1384057"/>
    <lineage>
        <taxon>Bacteria</taxon>
        <taxon>Bacillati</taxon>
        <taxon>Bacillota</taxon>
        <taxon>Bacilli</taxon>
        <taxon>Bacillales</taxon>
        <taxon>Caryophanaceae</taxon>
        <taxon>Ureibacillus</taxon>
    </lineage>
</organism>
<feature type="transmembrane region" description="Helical" evidence="1">
    <location>
        <begin position="12"/>
        <end position="37"/>
    </location>
</feature>
<keyword evidence="1" id="KW-0472">Membrane</keyword>
<comment type="caution">
    <text evidence="2">The sequence shown here is derived from an EMBL/GenBank/DDBJ whole genome shotgun (WGS) entry which is preliminary data.</text>
</comment>
<evidence type="ECO:0000313" key="3">
    <source>
        <dbReference type="Proteomes" id="UP000030408"/>
    </source>
</evidence>
<dbReference type="STRING" id="1384057.CD33_18725"/>
<dbReference type="AlphaFoldDB" id="A0A0A3HUP3"/>
<dbReference type="OrthoDB" id="2456766at2"/>
<sequence length="167" mass="19075">MNRINKKLNEQGISLIEVIASILIISIVLISFFSLIIQSNRVGNSSEDIVNSTYIAQTEMENIYNMNKTLERNTFSNLNQENIINNIKEQISNDFKNLGYKSDSSTKVDETLKLDNGPNSYILLTIKDNVILENESKVAVVAIVIKVYENNILKTQMENAFNWKEEH</sequence>
<dbReference type="EMBL" id="JPVO01000055">
    <property type="protein sequence ID" value="KGR74033.1"/>
    <property type="molecule type" value="Genomic_DNA"/>
</dbReference>
<accession>A0A0A3HUP3</accession>